<reference evidence="1" key="1">
    <citation type="submission" date="2010-05" db="EMBL/GenBank/DDBJ databases">
        <title>The draft genome of Desulfonatronospira thiodismutans ASO3-1.</title>
        <authorList>
            <consortium name="US DOE Joint Genome Institute (JGI-PGF)"/>
            <person name="Lucas S."/>
            <person name="Copeland A."/>
            <person name="Lapidus A."/>
            <person name="Cheng J.-F."/>
            <person name="Bruce D."/>
            <person name="Goodwin L."/>
            <person name="Pitluck S."/>
            <person name="Chertkov O."/>
            <person name="Brettin T."/>
            <person name="Detter J.C."/>
            <person name="Han C."/>
            <person name="Land M.L."/>
            <person name="Hauser L."/>
            <person name="Kyrpides N."/>
            <person name="Mikhailova N."/>
            <person name="Muyzer G."/>
            <person name="Woyke T."/>
        </authorList>
    </citation>
    <scope>NUCLEOTIDE SEQUENCE [LARGE SCALE GENOMIC DNA]</scope>
    <source>
        <strain evidence="1">ASO3-1</strain>
    </source>
</reference>
<dbReference type="RefSeq" id="WP_008869590.1">
    <property type="nucleotide sequence ID" value="NZ_ACJN02000002.1"/>
</dbReference>
<dbReference type="Gene3D" id="3.30.420.130">
    <property type="entry name" value="Dinitrogenase iron-molybdenum cofactor biosynthesis domain"/>
    <property type="match status" value="1"/>
</dbReference>
<organism evidence="1 2">
    <name type="scientific">Desulfonatronospira thiodismutans ASO3-1</name>
    <dbReference type="NCBI Taxonomy" id="555779"/>
    <lineage>
        <taxon>Bacteria</taxon>
        <taxon>Pseudomonadati</taxon>
        <taxon>Thermodesulfobacteriota</taxon>
        <taxon>Desulfovibrionia</taxon>
        <taxon>Desulfovibrionales</taxon>
        <taxon>Desulfonatronovibrionaceae</taxon>
        <taxon>Desulfonatronospira</taxon>
    </lineage>
</organism>
<dbReference type="eggNOG" id="COG1433">
    <property type="taxonomic scope" value="Bacteria"/>
</dbReference>
<accession>D6SND6</accession>
<dbReference type="AlphaFoldDB" id="D6SND6"/>
<name>D6SND6_9BACT</name>
<dbReference type="Proteomes" id="UP000005496">
    <property type="component" value="Unassembled WGS sequence"/>
</dbReference>
<dbReference type="SUPFAM" id="SSF53146">
    <property type="entry name" value="Nitrogenase accessory factor-like"/>
    <property type="match status" value="1"/>
</dbReference>
<keyword evidence="2" id="KW-1185">Reference proteome</keyword>
<comment type="caution">
    <text evidence="1">The sequence shown here is derived from an EMBL/GenBank/DDBJ whole genome shotgun (WGS) entry which is preliminary data.</text>
</comment>
<sequence length="138" mass="15108">MKLAVSIWNDLVAPVFDVSGRIMVVQAASGRIETREHHDLSGLDGLARIRRIAALDIEVLVCGAVSRLCHDLLLAWGIRVIACVSGRVDSILSALLSGQSDIQDFFMPGCPQSYQTHNTKFLAYLANALMRINPPRHA</sequence>
<evidence type="ECO:0000313" key="1">
    <source>
        <dbReference type="EMBL" id="EFI34262.1"/>
    </source>
</evidence>
<proteinExistence type="predicted"/>
<dbReference type="EMBL" id="ACJN02000002">
    <property type="protein sequence ID" value="EFI34262.1"/>
    <property type="molecule type" value="Genomic_DNA"/>
</dbReference>
<gene>
    <name evidence="1" type="ORF">Dthio_PD1613</name>
</gene>
<evidence type="ECO:0000313" key="2">
    <source>
        <dbReference type="Proteomes" id="UP000005496"/>
    </source>
</evidence>
<protein>
    <submittedName>
        <fullName evidence="1">Uncharacterized protein</fullName>
    </submittedName>
</protein>
<dbReference type="InterPro" id="IPR036105">
    <property type="entry name" value="DiNase_FeMo-co_biosyn_sf"/>
</dbReference>